<dbReference type="PANTHER" id="PTHR32432:SF4">
    <property type="entry name" value="CELL DIVISION PROTEIN FTSA"/>
    <property type="match status" value="1"/>
</dbReference>
<feature type="region of interest" description="Disordered" evidence="7">
    <location>
        <begin position="1"/>
        <end position="28"/>
    </location>
</feature>
<evidence type="ECO:0000256" key="5">
    <source>
        <dbReference type="HAMAP-Rule" id="MF_02033"/>
    </source>
</evidence>
<gene>
    <name evidence="5 9" type="primary">ftsA</name>
    <name evidence="9" type="ORF">GCM10009416_42350</name>
</gene>
<dbReference type="PANTHER" id="PTHR32432">
    <property type="entry name" value="CELL DIVISION PROTEIN FTSA-RELATED"/>
    <property type="match status" value="1"/>
</dbReference>
<dbReference type="InterPro" id="IPR020823">
    <property type="entry name" value="Cell_div_FtsA"/>
</dbReference>
<evidence type="ECO:0000313" key="9">
    <source>
        <dbReference type="EMBL" id="GAA0599834.1"/>
    </source>
</evidence>
<feature type="compositionally biased region" description="Pro residues" evidence="7">
    <location>
        <begin position="1"/>
        <end position="12"/>
    </location>
</feature>
<evidence type="ECO:0000256" key="1">
    <source>
        <dbReference type="ARBA" id="ARBA00022475"/>
    </source>
</evidence>
<reference evidence="9 10" key="1">
    <citation type="journal article" date="2019" name="Int. J. Syst. Evol. Microbiol.">
        <title>The Global Catalogue of Microorganisms (GCM) 10K type strain sequencing project: providing services to taxonomists for standard genome sequencing and annotation.</title>
        <authorList>
            <consortium name="The Broad Institute Genomics Platform"/>
            <consortium name="The Broad Institute Genome Sequencing Center for Infectious Disease"/>
            <person name="Wu L."/>
            <person name="Ma J."/>
        </authorList>
    </citation>
    <scope>NUCLEOTIDE SEQUENCE [LARGE SCALE GENOMIC DNA]</scope>
    <source>
        <strain evidence="9 10">JCM 9933</strain>
    </source>
</reference>
<proteinExistence type="inferred from homology"/>
<organism evidence="9 10">
    <name type="scientific">Craurococcus roseus</name>
    <dbReference type="NCBI Taxonomy" id="77585"/>
    <lineage>
        <taxon>Bacteria</taxon>
        <taxon>Pseudomonadati</taxon>
        <taxon>Pseudomonadota</taxon>
        <taxon>Alphaproteobacteria</taxon>
        <taxon>Acetobacterales</taxon>
        <taxon>Acetobacteraceae</taxon>
        <taxon>Craurococcus</taxon>
    </lineage>
</organism>
<sequence length="435" mass="46396">MNQMSPRPPIDSAPPSSRRRNGRGGTFGVLDIGSSKIVCVIARMEGGNGGERPEPRALGFGWQRARGVRAGSVVDLEEAEAAIRAAVGQAEEMADVQLRGAIVNLSCGHPESRHQRVQWTIGGRPVTEADLRAVIGEGQRRSFEDGRETVHAFPLGFTVDGTPGVEDPRGMVCDGLSARLHTVDAAQTSLRNLGACLLRCDLEVEELVSAPFAAGLATLVEDEKQLGATVIDMGGGTTTMAVFGEGHLLHTAQLPVGGWNVTNDLARGLSTPLVHAERLKTLHGGVLSAPDDEKEWLPVPLVGEDEDHIARIPRAMVVNIIQPRLEETFELARDRLAAAGLTQELGRRVVLTGGASQLVGARELAARVLDRQVRLGRPHAVRGLPDTASGPAFAATLGLIAWGAGEGRPLFDLSPGAERPPGKFRRLVDWLRDRA</sequence>
<feature type="domain" description="SHS2" evidence="8">
    <location>
        <begin position="27"/>
        <end position="218"/>
    </location>
</feature>
<comment type="subunit">
    <text evidence="5">Self-interacts. Interacts with FtsZ.</text>
</comment>
<dbReference type="Proteomes" id="UP001501588">
    <property type="component" value="Unassembled WGS sequence"/>
</dbReference>
<keyword evidence="4 5" id="KW-0131">Cell cycle</keyword>
<evidence type="ECO:0000256" key="7">
    <source>
        <dbReference type="SAM" id="MobiDB-lite"/>
    </source>
</evidence>
<dbReference type="InterPro" id="IPR003494">
    <property type="entry name" value="SHS2_FtsA"/>
</dbReference>
<keyword evidence="2 5" id="KW-0132">Cell division</keyword>
<dbReference type="HAMAP" id="MF_02033">
    <property type="entry name" value="FtsA"/>
    <property type="match status" value="1"/>
</dbReference>
<dbReference type="NCBIfam" id="TIGR01174">
    <property type="entry name" value="ftsA"/>
    <property type="match status" value="1"/>
</dbReference>
<evidence type="ECO:0000259" key="8">
    <source>
        <dbReference type="SMART" id="SM00842"/>
    </source>
</evidence>
<dbReference type="SMART" id="SM00842">
    <property type="entry name" value="FtsA"/>
    <property type="match status" value="1"/>
</dbReference>
<dbReference type="CDD" id="cd24048">
    <property type="entry name" value="ASKHA_NBD_FtsA"/>
    <property type="match status" value="1"/>
</dbReference>
<dbReference type="Pfam" id="PF14450">
    <property type="entry name" value="FtsA"/>
    <property type="match status" value="1"/>
</dbReference>
<evidence type="ECO:0000313" key="10">
    <source>
        <dbReference type="Proteomes" id="UP001501588"/>
    </source>
</evidence>
<dbReference type="SUPFAM" id="SSF53067">
    <property type="entry name" value="Actin-like ATPase domain"/>
    <property type="match status" value="2"/>
</dbReference>
<dbReference type="Gene3D" id="3.30.420.40">
    <property type="match status" value="1"/>
</dbReference>
<dbReference type="InterPro" id="IPR043129">
    <property type="entry name" value="ATPase_NBD"/>
</dbReference>
<keyword evidence="1 5" id="KW-1003">Cell membrane</keyword>
<dbReference type="GO" id="GO:0051301">
    <property type="term" value="P:cell division"/>
    <property type="evidence" value="ECO:0007669"/>
    <property type="project" value="UniProtKB-KW"/>
</dbReference>
<comment type="subcellular location">
    <subcellularLocation>
        <location evidence="5">Cell membrane</location>
        <topology evidence="5">Peripheral membrane protein</topology>
        <orientation evidence="5">Cytoplasmic side</orientation>
    </subcellularLocation>
    <text evidence="5">Localizes to the Z ring in an FtsZ-dependent manner. Targeted to the membrane through a conserved C-terminal amphipathic helix.</text>
</comment>
<keyword evidence="10" id="KW-1185">Reference proteome</keyword>
<evidence type="ECO:0000256" key="6">
    <source>
        <dbReference type="PIRNR" id="PIRNR003101"/>
    </source>
</evidence>
<dbReference type="EMBL" id="BAAAFZ010000071">
    <property type="protein sequence ID" value="GAA0599834.1"/>
    <property type="molecule type" value="Genomic_DNA"/>
</dbReference>
<evidence type="ECO:0000256" key="4">
    <source>
        <dbReference type="ARBA" id="ARBA00023306"/>
    </source>
</evidence>
<evidence type="ECO:0000256" key="2">
    <source>
        <dbReference type="ARBA" id="ARBA00022618"/>
    </source>
</evidence>
<comment type="caution">
    <text evidence="9">The sequence shown here is derived from an EMBL/GenBank/DDBJ whole genome shotgun (WGS) entry which is preliminary data.</text>
</comment>
<dbReference type="RefSeq" id="WP_343897409.1">
    <property type="nucleotide sequence ID" value="NZ_BAAAFZ010000071.1"/>
</dbReference>
<keyword evidence="3 5" id="KW-0472">Membrane</keyword>
<comment type="function">
    <text evidence="5 6">Cell division protein that is involved in the assembly of the Z ring. May serve as a membrane anchor for the Z ring.</text>
</comment>
<dbReference type="PIRSF" id="PIRSF003101">
    <property type="entry name" value="FtsA"/>
    <property type="match status" value="1"/>
</dbReference>
<name>A0ABN1FXJ3_9PROT</name>
<dbReference type="InterPro" id="IPR050696">
    <property type="entry name" value="FtsA/MreB"/>
</dbReference>
<comment type="similarity">
    <text evidence="5 6">Belongs to the FtsA/MreB family.</text>
</comment>
<evidence type="ECO:0000256" key="3">
    <source>
        <dbReference type="ARBA" id="ARBA00023136"/>
    </source>
</evidence>
<accession>A0ABN1FXJ3</accession>
<dbReference type="Pfam" id="PF02491">
    <property type="entry name" value="SHS2_FTSA"/>
    <property type="match status" value="1"/>
</dbReference>
<protein>
    <recommendedName>
        <fullName evidence="5 6">Cell division protein FtsA</fullName>
    </recommendedName>
</protein>